<evidence type="ECO:0000313" key="3">
    <source>
        <dbReference type="Proteomes" id="UP000694866"/>
    </source>
</evidence>
<name>A0A9R1TH57_9HYME</name>
<dbReference type="KEGG" id="fas:105270087"/>
<keyword evidence="3" id="KW-1185">Reference proteome</keyword>
<evidence type="ECO:0000256" key="2">
    <source>
        <dbReference type="SAM" id="MobiDB-lite"/>
    </source>
</evidence>
<dbReference type="RefSeq" id="XP_011309090.1">
    <property type="nucleotide sequence ID" value="XM_011310788.1"/>
</dbReference>
<keyword evidence="1" id="KW-0175">Coiled coil</keyword>
<sequence>MIDSGLWRHERTMEQIRLRHDLQLVLEQFSKIKVDYCNCKINLKARDEIVEIQKNKMEAAHRRLEILATSIENYKKKYQDTLLKLQGENYQLTQKIEELEDTIRIIQQNNQSLIIEGNSCDNRRVESLEEEVQILESRLAAEEEQHREEIQKLKDEYEQRISEQLKMAEELQTKIKKLSEQALAQKPFVHPALYEGTSKLKNHPAPRKKPSNSTFNWPSLDVEKIPKTPGPTPPPKKKKKKLFHADDEIVNVV</sequence>
<feature type="region of interest" description="Disordered" evidence="2">
    <location>
        <begin position="198"/>
        <end position="253"/>
    </location>
</feature>
<dbReference type="Proteomes" id="UP000694866">
    <property type="component" value="Unplaced"/>
</dbReference>
<dbReference type="OrthoDB" id="7554122at2759"/>
<feature type="coiled-coil region" evidence="1">
    <location>
        <begin position="57"/>
        <end position="181"/>
    </location>
</feature>
<accession>A0A9R1TH57</accession>
<gene>
    <name evidence="4" type="primary">LOC105270087</name>
</gene>
<organism evidence="3 4">
    <name type="scientific">Fopius arisanus</name>
    <dbReference type="NCBI Taxonomy" id="64838"/>
    <lineage>
        <taxon>Eukaryota</taxon>
        <taxon>Metazoa</taxon>
        <taxon>Ecdysozoa</taxon>
        <taxon>Arthropoda</taxon>
        <taxon>Hexapoda</taxon>
        <taxon>Insecta</taxon>
        <taxon>Pterygota</taxon>
        <taxon>Neoptera</taxon>
        <taxon>Endopterygota</taxon>
        <taxon>Hymenoptera</taxon>
        <taxon>Apocrita</taxon>
        <taxon>Ichneumonoidea</taxon>
        <taxon>Braconidae</taxon>
        <taxon>Opiinae</taxon>
        <taxon>Fopius</taxon>
    </lineage>
</organism>
<feature type="compositionally biased region" description="Basic residues" evidence="2">
    <location>
        <begin position="200"/>
        <end position="210"/>
    </location>
</feature>
<protein>
    <submittedName>
        <fullName evidence="4">Uncharacterized protein</fullName>
    </submittedName>
</protein>
<dbReference type="AlphaFoldDB" id="A0A9R1TH57"/>
<evidence type="ECO:0000256" key="1">
    <source>
        <dbReference type="SAM" id="Coils"/>
    </source>
</evidence>
<proteinExistence type="predicted"/>
<reference evidence="4" key="1">
    <citation type="submission" date="2025-08" db="UniProtKB">
        <authorList>
            <consortium name="RefSeq"/>
        </authorList>
    </citation>
    <scope>IDENTIFICATION</scope>
    <source>
        <strain evidence="4">USDA-PBARC FA_bdor</strain>
        <tissue evidence="4">Whole organism</tissue>
    </source>
</reference>
<evidence type="ECO:0000313" key="4">
    <source>
        <dbReference type="RefSeq" id="XP_011309090.1"/>
    </source>
</evidence>
<dbReference type="GeneID" id="105270087"/>